<comment type="cofactor">
    <cofactor evidence="5">
        <name>Mn(2+)</name>
        <dbReference type="ChEBI" id="CHEBI:29035"/>
    </cofactor>
    <text evidence="5">Binds 1 Mn(2+) ion per subunit.</text>
</comment>
<evidence type="ECO:0000256" key="1">
    <source>
        <dbReference type="ARBA" id="ARBA00010413"/>
    </source>
</evidence>
<keyword evidence="5" id="KW-0464">Manganese</keyword>
<dbReference type="Pfam" id="PF03414">
    <property type="entry name" value="Glyco_transf_6"/>
    <property type="match status" value="1"/>
</dbReference>
<keyword evidence="3" id="KW-0808">Transferase</keyword>
<feature type="chain" id="PRO_5008772193" evidence="6">
    <location>
        <begin position="17"/>
        <end position="437"/>
    </location>
</feature>
<protein>
    <submittedName>
        <fullName evidence="7 8">Uncharacterized protein</fullName>
    </submittedName>
</protein>
<dbReference type="GO" id="GO:0016758">
    <property type="term" value="F:hexosyltransferase activity"/>
    <property type="evidence" value="ECO:0007669"/>
    <property type="project" value="InterPro"/>
</dbReference>
<dbReference type="Gene3D" id="3.90.550.10">
    <property type="entry name" value="Spore Coat Polysaccharide Biosynthesis Protein SpsA, Chain A"/>
    <property type="match status" value="1"/>
</dbReference>
<dbReference type="SUPFAM" id="SSF53448">
    <property type="entry name" value="Nucleotide-diphospho-sugar transferases"/>
    <property type="match status" value="1"/>
</dbReference>
<name>L1K4J1_GUITC</name>
<reference evidence="9" key="2">
    <citation type="submission" date="2012-11" db="EMBL/GenBank/DDBJ databases">
        <authorList>
            <person name="Kuo A."/>
            <person name="Curtis B.A."/>
            <person name="Tanifuji G."/>
            <person name="Burki F."/>
            <person name="Gruber A."/>
            <person name="Irimia M."/>
            <person name="Maruyama S."/>
            <person name="Arias M.C."/>
            <person name="Ball S.G."/>
            <person name="Gile G.H."/>
            <person name="Hirakawa Y."/>
            <person name="Hopkins J.F."/>
            <person name="Rensing S.A."/>
            <person name="Schmutz J."/>
            <person name="Symeonidi A."/>
            <person name="Elias M."/>
            <person name="Eveleigh R.J."/>
            <person name="Herman E.K."/>
            <person name="Klute M.J."/>
            <person name="Nakayama T."/>
            <person name="Obornik M."/>
            <person name="Reyes-Prieto A."/>
            <person name="Armbrust E.V."/>
            <person name="Aves S.J."/>
            <person name="Beiko R.G."/>
            <person name="Coutinho P."/>
            <person name="Dacks J.B."/>
            <person name="Durnford D.G."/>
            <person name="Fast N.M."/>
            <person name="Green B.R."/>
            <person name="Grisdale C."/>
            <person name="Hempe F."/>
            <person name="Henrissat B."/>
            <person name="Hoppner M.P."/>
            <person name="Ishida K.-I."/>
            <person name="Kim E."/>
            <person name="Koreny L."/>
            <person name="Kroth P.G."/>
            <person name="Liu Y."/>
            <person name="Malik S.-B."/>
            <person name="Maier U.G."/>
            <person name="McRose D."/>
            <person name="Mock T."/>
            <person name="Neilson J.A."/>
            <person name="Onodera N.T."/>
            <person name="Poole A.M."/>
            <person name="Pritham E.J."/>
            <person name="Richards T.A."/>
            <person name="Rocap G."/>
            <person name="Roy S.W."/>
            <person name="Sarai C."/>
            <person name="Schaack S."/>
            <person name="Shirato S."/>
            <person name="Slamovits C.H."/>
            <person name="Spencer D.F."/>
            <person name="Suzuki S."/>
            <person name="Worden A.Z."/>
            <person name="Zauner S."/>
            <person name="Barry K."/>
            <person name="Bell C."/>
            <person name="Bharti A.K."/>
            <person name="Crow J.A."/>
            <person name="Grimwood J."/>
            <person name="Kramer R."/>
            <person name="Lindquist E."/>
            <person name="Lucas S."/>
            <person name="Salamov A."/>
            <person name="McFadden G.I."/>
            <person name="Lane C.E."/>
            <person name="Keeling P.J."/>
            <person name="Gray M.W."/>
            <person name="Grigoriev I.V."/>
            <person name="Archibald J.M."/>
        </authorList>
    </citation>
    <scope>NUCLEOTIDE SEQUENCE</scope>
    <source>
        <strain evidence="9">CCMP2712</strain>
    </source>
</reference>
<evidence type="ECO:0000256" key="4">
    <source>
        <dbReference type="PIRSR" id="PIRSR605076-2"/>
    </source>
</evidence>
<dbReference type="GO" id="GO:0005975">
    <property type="term" value="P:carbohydrate metabolic process"/>
    <property type="evidence" value="ECO:0007669"/>
    <property type="project" value="InterPro"/>
</dbReference>
<dbReference type="GO" id="GO:0046872">
    <property type="term" value="F:metal ion binding"/>
    <property type="evidence" value="ECO:0007669"/>
    <property type="project" value="UniProtKB-KW"/>
</dbReference>
<proteinExistence type="inferred from homology"/>
<reference evidence="8" key="3">
    <citation type="submission" date="2016-03" db="UniProtKB">
        <authorList>
            <consortium name="EnsemblProtists"/>
        </authorList>
    </citation>
    <scope>IDENTIFICATION</scope>
</reference>
<evidence type="ECO:0000256" key="6">
    <source>
        <dbReference type="SAM" id="SignalP"/>
    </source>
</evidence>
<dbReference type="AlphaFoldDB" id="L1K4J1"/>
<feature type="binding site" evidence="4">
    <location>
        <position position="257"/>
    </location>
    <ligand>
        <name>UDP-N-acetyl-alpha-D-galactosamine</name>
        <dbReference type="ChEBI" id="CHEBI:67138"/>
    </ligand>
</feature>
<evidence type="ECO:0000313" key="7">
    <source>
        <dbReference type="EMBL" id="EKX55507.1"/>
    </source>
</evidence>
<evidence type="ECO:0000313" key="8">
    <source>
        <dbReference type="EnsemblProtists" id="EKX55507"/>
    </source>
</evidence>
<evidence type="ECO:0000313" key="9">
    <source>
        <dbReference type="Proteomes" id="UP000011087"/>
    </source>
</evidence>
<keyword evidence="9" id="KW-1185">Reference proteome</keyword>
<dbReference type="InterPro" id="IPR029044">
    <property type="entry name" value="Nucleotide-diphossugar_trans"/>
</dbReference>
<dbReference type="InterPro" id="IPR005076">
    <property type="entry name" value="Glyco_trans_6"/>
</dbReference>
<dbReference type="PaxDb" id="55529-EKX55507"/>
<keyword evidence="2" id="KW-0328">Glycosyltransferase</keyword>
<sequence length="437" mass="48872">MRRLIFFLLLLLQARGAEDRTDSQDVAVTITRPEDGERVRGDVVPLEVSAMSSRRGSRVILYMDGREVYRTEERAVSLQMSQLQVGYHVMEVQLTEEDEAVAYDSVGRTAQEFFYVGDGMLAPDLDDTEHVNILSNVTTIDDMERVAIQHYERGQLDLSGREMSEQSYVRLISAMSNAPGATMPRLLASLGRVLMAKKDYIGALQAYRGDEVRLFEMHDKTSKRLEARAACPVKAIGTPHAPQLLKVGILTVASGRYASFVRSTVSSAESYLLRIYGLLSDLCMGREGKGLMLKGPWEDGRVHAVYRKHDGWPSASMKRAHSYLEHAELWGAMDYVFAVDVGETVGTLHADNAFYDGSEVVGRFQKAWSVNAEPGTMWRQHHGNAALVTRAVYEKREESTAGMRAGEGRHYFAGGFYGGRSQKVLEMLKELVKRTNQ</sequence>
<dbReference type="RefSeq" id="XP_005842487.1">
    <property type="nucleotide sequence ID" value="XM_005842430.1"/>
</dbReference>
<evidence type="ECO:0000256" key="5">
    <source>
        <dbReference type="PIRSR" id="PIRSR605076-3"/>
    </source>
</evidence>
<gene>
    <name evidence="7" type="ORF">GUITHDRAFT_131687</name>
</gene>
<dbReference type="InterPro" id="IPR013783">
    <property type="entry name" value="Ig-like_fold"/>
</dbReference>
<evidence type="ECO:0000256" key="3">
    <source>
        <dbReference type="ARBA" id="ARBA00022679"/>
    </source>
</evidence>
<evidence type="ECO:0000256" key="2">
    <source>
        <dbReference type="ARBA" id="ARBA00022676"/>
    </source>
</evidence>
<dbReference type="HOGENOM" id="CLU_627693_0_0_1"/>
<comment type="similarity">
    <text evidence="1">Belongs to the glycosyltransferase 6 family.</text>
</comment>
<dbReference type="EnsemblProtists" id="EKX55507">
    <property type="protein sequence ID" value="EKX55507"/>
    <property type="gene ID" value="GUITHDRAFT_131687"/>
</dbReference>
<accession>L1K4J1</accession>
<dbReference type="Proteomes" id="UP000011087">
    <property type="component" value="Unassembled WGS sequence"/>
</dbReference>
<dbReference type="GO" id="GO:0016020">
    <property type="term" value="C:membrane"/>
    <property type="evidence" value="ECO:0007669"/>
    <property type="project" value="InterPro"/>
</dbReference>
<keyword evidence="5" id="KW-0479">Metal-binding</keyword>
<feature type="signal peptide" evidence="6">
    <location>
        <begin position="1"/>
        <end position="16"/>
    </location>
</feature>
<dbReference type="KEGG" id="gtt:GUITHDRAFT_131687"/>
<reference evidence="7 9" key="1">
    <citation type="journal article" date="2012" name="Nature">
        <title>Algal genomes reveal evolutionary mosaicism and the fate of nucleomorphs.</title>
        <authorList>
            <consortium name="DOE Joint Genome Institute"/>
            <person name="Curtis B.A."/>
            <person name="Tanifuji G."/>
            <person name="Burki F."/>
            <person name="Gruber A."/>
            <person name="Irimia M."/>
            <person name="Maruyama S."/>
            <person name="Arias M.C."/>
            <person name="Ball S.G."/>
            <person name="Gile G.H."/>
            <person name="Hirakawa Y."/>
            <person name="Hopkins J.F."/>
            <person name="Kuo A."/>
            <person name="Rensing S.A."/>
            <person name="Schmutz J."/>
            <person name="Symeonidi A."/>
            <person name="Elias M."/>
            <person name="Eveleigh R.J."/>
            <person name="Herman E.K."/>
            <person name="Klute M.J."/>
            <person name="Nakayama T."/>
            <person name="Obornik M."/>
            <person name="Reyes-Prieto A."/>
            <person name="Armbrust E.V."/>
            <person name="Aves S.J."/>
            <person name="Beiko R.G."/>
            <person name="Coutinho P."/>
            <person name="Dacks J.B."/>
            <person name="Durnford D.G."/>
            <person name="Fast N.M."/>
            <person name="Green B.R."/>
            <person name="Grisdale C.J."/>
            <person name="Hempel F."/>
            <person name="Henrissat B."/>
            <person name="Hoppner M.P."/>
            <person name="Ishida K."/>
            <person name="Kim E."/>
            <person name="Koreny L."/>
            <person name="Kroth P.G."/>
            <person name="Liu Y."/>
            <person name="Malik S.B."/>
            <person name="Maier U.G."/>
            <person name="McRose D."/>
            <person name="Mock T."/>
            <person name="Neilson J.A."/>
            <person name="Onodera N.T."/>
            <person name="Poole A.M."/>
            <person name="Pritham E.J."/>
            <person name="Richards T.A."/>
            <person name="Rocap G."/>
            <person name="Roy S.W."/>
            <person name="Sarai C."/>
            <person name="Schaack S."/>
            <person name="Shirato S."/>
            <person name="Slamovits C.H."/>
            <person name="Spencer D.F."/>
            <person name="Suzuki S."/>
            <person name="Worden A.Z."/>
            <person name="Zauner S."/>
            <person name="Barry K."/>
            <person name="Bell C."/>
            <person name="Bharti A.K."/>
            <person name="Crow J.A."/>
            <person name="Grimwood J."/>
            <person name="Kramer R."/>
            <person name="Lindquist E."/>
            <person name="Lucas S."/>
            <person name="Salamov A."/>
            <person name="McFadden G.I."/>
            <person name="Lane C.E."/>
            <person name="Keeling P.J."/>
            <person name="Gray M.W."/>
            <person name="Grigoriev I.V."/>
            <person name="Archibald J.M."/>
        </authorList>
    </citation>
    <scope>NUCLEOTIDE SEQUENCE</scope>
    <source>
        <strain evidence="7 9">CCMP2712</strain>
    </source>
</reference>
<organism evidence="7">
    <name type="scientific">Guillardia theta (strain CCMP2712)</name>
    <name type="common">Cryptophyte</name>
    <dbReference type="NCBI Taxonomy" id="905079"/>
    <lineage>
        <taxon>Eukaryota</taxon>
        <taxon>Cryptophyceae</taxon>
        <taxon>Pyrenomonadales</taxon>
        <taxon>Geminigeraceae</taxon>
        <taxon>Guillardia</taxon>
    </lineage>
</organism>
<dbReference type="GeneID" id="17312128"/>
<keyword evidence="6" id="KW-0732">Signal</keyword>
<feature type="binding site" evidence="5">
    <location>
        <position position="340"/>
    </location>
    <ligand>
        <name>Mn(2+)</name>
        <dbReference type="ChEBI" id="CHEBI:29035"/>
    </ligand>
</feature>
<dbReference type="EMBL" id="JH992965">
    <property type="protein sequence ID" value="EKX55507.1"/>
    <property type="molecule type" value="Genomic_DNA"/>
</dbReference>
<dbReference type="Gene3D" id="2.60.40.10">
    <property type="entry name" value="Immunoglobulins"/>
    <property type="match status" value="1"/>
</dbReference>